<feature type="domain" description="Tyr recombinase" evidence="2">
    <location>
        <begin position="109"/>
        <end position="297"/>
    </location>
</feature>
<dbReference type="RefSeq" id="WP_175153129.1">
    <property type="nucleotide sequence ID" value="NZ_CADIKK010000041.1"/>
</dbReference>
<evidence type="ECO:0000256" key="1">
    <source>
        <dbReference type="ARBA" id="ARBA00023172"/>
    </source>
</evidence>
<sequence>MTSTRTPKTEMAYAIKAMQIRSRAARDLGYFSHFSMPPMTIVDHLIGRKPTIAKNTWKQYKNALRSHFQGLANESNESVAVEELQAAIAALDSEPSTGSLKYGTRTSATKQKHFKQTDLDKFVDYLAGNVGRHKFANALRTWLLAAQLTGLRPSEWESAGLTEIAGLPCLTLRNGKATNGRANGEFRTLDLSKATAADMEVLLEMFAMLEGHLSEMRFDELQTSLTHYMKRATRACFGRRKKYPTLYSLRHQFAADAKLAGHTKEEVAAILGHATDETAGRHYSRAVSGQSAVRVQPVDSEVRRVRAKARPYPYGPRRSRTFAL</sequence>
<accession>A0A6S7CBI4</accession>
<organism evidence="3 4">
    <name type="scientific">Paraburkholderia ultramafica</name>
    <dbReference type="NCBI Taxonomy" id="1544867"/>
    <lineage>
        <taxon>Bacteria</taxon>
        <taxon>Pseudomonadati</taxon>
        <taxon>Pseudomonadota</taxon>
        <taxon>Betaproteobacteria</taxon>
        <taxon>Burkholderiales</taxon>
        <taxon>Burkholderiaceae</taxon>
        <taxon>Paraburkholderia</taxon>
    </lineage>
</organism>
<evidence type="ECO:0000313" key="4">
    <source>
        <dbReference type="Proteomes" id="UP000494365"/>
    </source>
</evidence>
<dbReference type="AlphaFoldDB" id="A0A6S7CBI4"/>
<keyword evidence="1" id="KW-0233">DNA recombination</keyword>
<dbReference type="EMBL" id="CADIKK010000041">
    <property type="protein sequence ID" value="CAB3805332.1"/>
    <property type="molecule type" value="Genomic_DNA"/>
</dbReference>
<keyword evidence="4" id="KW-1185">Reference proteome</keyword>
<dbReference type="SUPFAM" id="SSF56349">
    <property type="entry name" value="DNA breaking-rejoining enzymes"/>
    <property type="match status" value="1"/>
</dbReference>
<name>A0A6S7CBI4_9BURK</name>
<dbReference type="GO" id="GO:0003677">
    <property type="term" value="F:DNA binding"/>
    <property type="evidence" value="ECO:0007669"/>
    <property type="project" value="InterPro"/>
</dbReference>
<dbReference type="Proteomes" id="UP000494365">
    <property type="component" value="Unassembled WGS sequence"/>
</dbReference>
<evidence type="ECO:0000259" key="2">
    <source>
        <dbReference type="PROSITE" id="PS51898"/>
    </source>
</evidence>
<proteinExistence type="predicted"/>
<evidence type="ECO:0000313" key="3">
    <source>
        <dbReference type="EMBL" id="CAB3805332.1"/>
    </source>
</evidence>
<protein>
    <recommendedName>
        <fullName evidence="2">Tyr recombinase domain-containing protein</fullName>
    </recommendedName>
</protein>
<dbReference type="Gene3D" id="1.10.443.10">
    <property type="entry name" value="Intergrase catalytic core"/>
    <property type="match status" value="1"/>
</dbReference>
<dbReference type="InterPro" id="IPR011010">
    <property type="entry name" value="DNA_brk_join_enz"/>
</dbReference>
<dbReference type="CDD" id="cd00397">
    <property type="entry name" value="DNA_BRE_C"/>
    <property type="match status" value="1"/>
</dbReference>
<dbReference type="GO" id="GO:0015074">
    <property type="term" value="P:DNA integration"/>
    <property type="evidence" value="ECO:0007669"/>
    <property type="project" value="InterPro"/>
</dbReference>
<dbReference type="GO" id="GO:0006310">
    <property type="term" value="P:DNA recombination"/>
    <property type="evidence" value="ECO:0007669"/>
    <property type="project" value="UniProtKB-KW"/>
</dbReference>
<dbReference type="PROSITE" id="PS51898">
    <property type="entry name" value="TYR_RECOMBINASE"/>
    <property type="match status" value="1"/>
</dbReference>
<gene>
    <name evidence="3" type="ORF">LMG28614_06185</name>
</gene>
<dbReference type="InterPro" id="IPR002104">
    <property type="entry name" value="Integrase_catalytic"/>
</dbReference>
<reference evidence="3 4" key="1">
    <citation type="submission" date="2020-04" db="EMBL/GenBank/DDBJ databases">
        <authorList>
            <person name="De Canck E."/>
        </authorList>
    </citation>
    <scope>NUCLEOTIDE SEQUENCE [LARGE SCALE GENOMIC DNA]</scope>
    <source>
        <strain evidence="3 4">LMG 28614</strain>
    </source>
</reference>
<dbReference type="InterPro" id="IPR013762">
    <property type="entry name" value="Integrase-like_cat_sf"/>
</dbReference>